<gene>
    <name evidence="2" type="ORF">BpHYR1_042845</name>
</gene>
<evidence type="ECO:0000313" key="2">
    <source>
        <dbReference type="EMBL" id="RNA34515.1"/>
    </source>
</evidence>
<dbReference type="EMBL" id="REGN01001461">
    <property type="protein sequence ID" value="RNA34515.1"/>
    <property type="molecule type" value="Genomic_DNA"/>
</dbReference>
<sequence>MLFRDQVRSWRLIIFLCRVSYIKLLKSSINIKLVIFTIMCVTIDFVLIFIKFVDNPDLT</sequence>
<dbReference type="Proteomes" id="UP000276133">
    <property type="component" value="Unassembled WGS sequence"/>
</dbReference>
<evidence type="ECO:0000256" key="1">
    <source>
        <dbReference type="SAM" id="Phobius"/>
    </source>
</evidence>
<name>A0A3M7SFQ6_BRAPC</name>
<organism evidence="2 3">
    <name type="scientific">Brachionus plicatilis</name>
    <name type="common">Marine rotifer</name>
    <name type="synonym">Brachionus muelleri</name>
    <dbReference type="NCBI Taxonomy" id="10195"/>
    <lineage>
        <taxon>Eukaryota</taxon>
        <taxon>Metazoa</taxon>
        <taxon>Spiralia</taxon>
        <taxon>Gnathifera</taxon>
        <taxon>Rotifera</taxon>
        <taxon>Eurotatoria</taxon>
        <taxon>Monogononta</taxon>
        <taxon>Pseudotrocha</taxon>
        <taxon>Ploima</taxon>
        <taxon>Brachionidae</taxon>
        <taxon>Brachionus</taxon>
    </lineage>
</organism>
<feature type="transmembrane region" description="Helical" evidence="1">
    <location>
        <begin position="33"/>
        <end position="53"/>
    </location>
</feature>
<accession>A0A3M7SFQ6</accession>
<evidence type="ECO:0000313" key="3">
    <source>
        <dbReference type="Proteomes" id="UP000276133"/>
    </source>
</evidence>
<dbReference type="AlphaFoldDB" id="A0A3M7SFQ6"/>
<protein>
    <submittedName>
        <fullName evidence="2">Uncharacterized protein</fullName>
    </submittedName>
</protein>
<proteinExistence type="predicted"/>
<reference evidence="2 3" key="1">
    <citation type="journal article" date="2018" name="Sci. Rep.">
        <title>Genomic signatures of local adaptation to the degree of environmental predictability in rotifers.</title>
        <authorList>
            <person name="Franch-Gras L."/>
            <person name="Hahn C."/>
            <person name="Garcia-Roger E.M."/>
            <person name="Carmona M.J."/>
            <person name="Serra M."/>
            <person name="Gomez A."/>
        </authorList>
    </citation>
    <scope>NUCLEOTIDE SEQUENCE [LARGE SCALE GENOMIC DNA]</scope>
    <source>
        <strain evidence="2">HYR1</strain>
    </source>
</reference>
<keyword evidence="1" id="KW-0812">Transmembrane</keyword>
<keyword evidence="3" id="KW-1185">Reference proteome</keyword>
<comment type="caution">
    <text evidence="2">The sequence shown here is derived from an EMBL/GenBank/DDBJ whole genome shotgun (WGS) entry which is preliminary data.</text>
</comment>
<keyword evidence="1" id="KW-0472">Membrane</keyword>
<keyword evidence="1" id="KW-1133">Transmembrane helix</keyword>